<dbReference type="Pfam" id="PF01261">
    <property type="entry name" value="AP_endonuc_2"/>
    <property type="match status" value="1"/>
</dbReference>
<dbReference type="Proteomes" id="UP000641588">
    <property type="component" value="Unassembled WGS sequence"/>
</dbReference>
<dbReference type="PANTHER" id="PTHR12110">
    <property type="entry name" value="HYDROXYPYRUVATE ISOMERASE"/>
    <property type="match status" value="1"/>
</dbReference>
<dbReference type="AlphaFoldDB" id="A0A972JWV0"/>
<sequence>MIGFSCHSRNYGAGTPDEIFGFIKKLGFEFIDVDSVGTIRQEDVIENPENMASFVKELSGRHGIKLAEYFLGNVWVDVEKIETSQPDVRKRNKMYVNFDKICKYARLAGFRSIMGSAGTLIQEQGFERSFDNAALTLGKMVQIASDQGISFHVEPSQNSLLNVPSKAVEMAKAAVGLRYTLDFLHFQVNGHSQDESMKLLEYTGHMHARQAAVGWPKCPFEYGEIDFDTIIKRLRGLRWDGIIAMEYWNGPAEEAAGMSPVEQTILMRYHLKGLLKKYYG</sequence>
<dbReference type="InterPro" id="IPR036237">
    <property type="entry name" value="Xyl_isomerase-like_sf"/>
</dbReference>
<protein>
    <recommendedName>
        <fullName evidence="1">Xylose isomerase-like TIM barrel domain-containing protein</fullName>
    </recommendedName>
</protein>
<dbReference type="InterPro" id="IPR013022">
    <property type="entry name" value="Xyl_isomerase-like_TIM-brl"/>
</dbReference>
<gene>
    <name evidence="2" type="ORF">GC093_00885</name>
</gene>
<dbReference type="SUPFAM" id="SSF51658">
    <property type="entry name" value="Xylose isomerase-like"/>
    <property type="match status" value="1"/>
</dbReference>
<comment type="caution">
    <text evidence="2">The sequence shown here is derived from an EMBL/GenBank/DDBJ whole genome shotgun (WGS) entry which is preliminary data.</text>
</comment>
<evidence type="ECO:0000259" key="1">
    <source>
        <dbReference type="Pfam" id="PF01261"/>
    </source>
</evidence>
<proteinExistence type="predicted"/>
<dbReference type="EMBL" id="WHOD01000003">
    <property type="protein sequence ID" value="NOU91794.1"/>
    <property type="molecule type" value="Genomic_DNA"/>
</dbReference>
<accession>A0A972JWV0</accession>
<name>A0A972JWV0_9BACL</name>
<dbReference type="InterPro" id="IPR050312">
    <property type="entry name" value="IolE/XylAMocC-like"/>
</dbReference>
<organism evidence="2 3">
    <name type="scientific">Paenibacillus foliorum</name>
    <dbReference type="NCBI Taxonomy" id="2654974"/>
    <lineage>
        <taxon>Bacteria</taxon>
        <taxon>Bacillati</taxon>
        <taxon>Bacillota</taxon>
        <taxon>Bacilli</taxon>
        <taxon>Bacillales</taxon>
        <taxon>Paenibacillaceae</taxon>
        <taxon>Paenibacillus</taxon>
    </lineage>
</organism>
<reference evidence="2" key="1">
    <citation type="submission" date="2019-10" db="EMBL/GenBank/DDBJ databases">
        <title>Description of Paenibacillus glebae sp. nov.</title>
        <authorList>
            <person name="Carlier A."/>
            <person name="Qi S."/>
        </authorList>
    </citation>
    <scope>NUCLEOTIDE SEQUENCE</scope>
    <source>
        <strain evidence="2">LMG 31456</strain>
    </source>
</reference>
<feature type="domain" description="Xylose isomerase-like TIM barrel" evidence="1">
    <location>
        <begin position="22"/>
        <end position="254"/>
    </location>
</feature>
<evidence type="ECO:0000313" key="2">
    <source>
        <dbReference type="EMBL" id="NOU91794.1"/>
    </source>
</evidence>
<dbReference type="Gene3D" id="3.20.20.150">
    <property type="entry name" value="Divalent-metal-dependent TIM barrel enzymes"/>
    <property type="match status" value="1"/>
</dbReference>
<evidence type="ECO:0000313" key="3">
    <source>
        <dbReference type="Proteomes" id="UP000641588"/>
    </source>
</evidence>
<dbReference type="RefSeq" id="WP_171649953.1">
    <property type="nucleotide sequence ID" value="NZ_WHOD01000003.1"/>
</dbReference>
<keyword evidence="3" id="KW-1185">Reference proteome</keyword>